<reference evidence="1 2" key="1">
    <citation type="submission" date="2019-01" db="EMBL/GenBank/DDBJ databases">
        <title>Genome sequencing of strain FW100M-2.</title>
        <authorList>
            <person name="Heo J."/>
            <person name="Kim S.-J."/>
            <person name="Kim J.-S."/>
            <person name="Hong S.-B."/>
            <person name="Kwon S.-W."/>
        </authorList>
    </citation>
    <scope>NUCLEOTIDE SEQUENCE [LARGE SCALE GENOMIC DNA]</scope>
    <source>
        <strain evidence="1 2">FW100M-2</strain>
    </source>
</reference>
<evidence type="ECO:0000313" key="2">
    <source>
        <dbReference type="Proteomes" id="UP000293568"/>
    </source>
</evidence>
<proteinExistence type="predicted"/>
<dbReference type="KEGG" id="pprt:ET464_18720"/>
<keyword evidence="2" id="KW-1185">Reference proteome</keyword>
<dbReference type="Proteomes" id="UP000293568">
    <property type="component" value="Chromosome"/>
</dbReference>
<dbReference type="RefSeq" id="WP_129443544.1">
    <property type="nucleotide sequence ID" value="NZ_CP035492.1"/>
</dbReference>
<dbReference type="OrthoDB" id="153065at2"/>
<gene>
    <name evidence="1" type="ORF">ET464_18720</name>
</gene>
<organism evidence="1 2">
    <name type="scientific">Paenibacillus protaetiae</name>
    <dbReference type="NCBI Taxonomy" id="2509456"/>
    <lineage>
        <taxon>Bacteria</taxon>
        <taxon>Bacillati</taxon>
        <taxon>Bacillota</taxon>
        <taxon>Bacilli</taxon>
        <taxon>Bacillales</taxon>
        <taxon>Paenibacillaceae</taxon>
        <taxon>Paenibacillus</taxon>
    </lineage>
</organism>
<evidence type="ECO:0000313" key="1">
    <source>
        <dbReference type="EMBL" id="QAY68099.1"/>
    </source>
</evidence>
<protein>
    <submittedName>
        <fullName evidence="1">Uncharacterized protein</fullName>
    </submittedName>
</protein>
<sequence>MSEQVHSAVVNNIVWCGIICETHGITAASSKHVWSTTAKAPPFYPDIITSSRHATVKEVIDIIGNREVSSIKDSFANLDMSPLDFEILFKAEWIYHAPLANLEPIPSGWHEVTAKNDFVDWTLAHGSGNVIKPELLNRRDVKMYAYTNKGETAGFIANLGGNAVGISNVFSSVNSNNLWSDIHTIASLDFPGLPTVGYEQGDDLAAALQSGWTSAGPLRVWVKSKNY</sequence>
<dbReference type="AlphaFoldDB" id="A0A4P6F1U2"/>
<accession>A0A4P6F1U2</accession>
<name>A0A4P6F1U2_9BACL</name>
<dbReference type="EMBL" id="CP035492">
    <property type="protein sequence ID" value="QAY68099.1"/>
    <property type="molecule type" value="Genomic_DNA"/>
</dbReference>